<evidence type="ECO:0000256" key="8">
    <source>
        <dbReference type="SAM" id="MobiDB-lite"/>
    </source>
</evidence>
<dbReference type="InterPro" id="IPR010259">
    <property type="entry name" value="S8pro/Inhibitor_I9"/>
</dbReference>
<dbReference type="STRING" id="1399860.A0A2C5YAG6"/>
<evidence type="ECO:0000259" key="9">
    <source>
        <dbReference type="Pfam" id="PF00082"/>
    </source>
</evidence>
<accession>A0A2C5YAG6</accession>
<evidence type="ECO:0000256" key="3">
    <source>
        <dbReference type="ARBA" id="ARBA00022729"/>
    </source>
</evidence>
<comment type="similarity">
    <text evidence="1 6 7">Belongs to the peptidase S8 family.</text>
</comment>
<keyword evidence="4 6" id="KW-0378">Hydrolase</keyword>
<organism evidence="11 12">
    <name type="scientific">Ophiocordyceps australis</name>
    <dbReference type="NCBI Taxonomy" id="1399860"/>
    <lineage>
        <taxon>Eukaryota</taxon>
        <taxon>Fungi</taxon>
        <taxon>Dikarya</taxon>
        <taxon>Ascomycota</taxon>
        <taxon>Pezizomycotina</taxon>
        <taxon>Sordariomycetes</taxon>
        <taxon>Hypocreomycetidae</taxon>
        <taxon>Hypocreales</taxon>
        <taxon>Ophiocordycipitaceae</taxon>
        <taxon>Ophiocordyceps</taxon>
    </lineage>
</organism>
<protein>
    <recommendedName>
        <fullName evidence="13">Peptidase S8/S53 domain-containing protein</fullName>
    </recommendedName>
</protein>
<evidence type="ECO:0000313" key="11">
    <source>
        <dbReference type="EMBL" id="PHH64252.1"/>
    </source>
</evidence>
<dbReference type="GO" id="GO:0005576">
    <property type="term" value="C:extracellular region"/>
    <property type="evidence" value="ECO:0007669"/>
    <property type="project" value="UniProtKB-ARBA"/>
</dbReference>
<dbReference type="OrthoDB" id="4927530at2759"/>
<dbReference type="InterPro" id="IPR023827">
    <property type="entry name" value="Peptidase_S8_Asp-AS"/>
</dbReference>
<dbReference type="InterPro" id="IPR022398">
    <property type="entry name" value="Peptidase_S8_His-AS"/>
</dbReference>
<dbReference type="PANTHER" id="PTHR43806:SF58">
    <property type="entry name" value="ALKALINE PROTEASE 1-RELATED"/>
    <property type="match status" value="1"/>
</dbReference>
<evidence type="ECO:0000256" key="2">
    <source>
        <dbReference type="ARBA" id="ARBA00022670"/>
    </source>
</evidence>
<dbReference type="Pfam" id="PF05922">
    <property type="entry name" value="Inhibitor_I9"/>
    <property type="match status" value="1"/>
</dbReference>
<dbReference type="FunFam" id="3.40.50.200:FF:000007">
    <property type="entry name" value="Subtilisin-like serine protease"/>
    <property type="match status" value="1"/>
</dbReference>
<comment type="caution">
    <text evidence="11">The sequence shown here is derived from an EMBL/GenBank/DDBJ whole genome shotgun (WGS) entry which is preliminary data.</text>
</comment>
<dbReference type="InterPro" id="IPR023828">
    <property type="entry name" value="Peptidase_S8_Ser-AS"/>
</dbReference>
<proteinExistence type="inferred from homology"/>
<keyword evidence="3" id="KW-0732">Signal</keyword>
<name>A0A2C5YAG6_9HYPO</name>
<gene>
    <name evidence="11" type="ORF">CDD81_4866</name>
</gene>
<feature type="region of interest" description="Disordered" evidence="8">
    <location>
        <begin position="424"/>
        <end position="444"/>
    </location>
</feature>
<evidence type="ECO:0000256" key="4">
    <source>
        <dbReference type="ARBA" id="ARBA00022801"/>
    </source>
</evidence>
<dbReference type="PRINTS" id="PR00723">
    <property type="entry name" value="SUBTILISIN"/>
</dbReference>
<dbReference type="SUPFAM" id="SSF54897">
    <property type="entry name" value="Protease propeptides/inhibitors"/>
    <property type="match status" value="1"/>
</dbReference>
<dbReference type="GO" id="GO:0004252">
    <property type="term" value="F:serine-type endopeptidase activity"/>
    <property type="evidence" value="ECO:0007669"/>
    <property type="project" value="UniProtKB-UniRule"/>
</dbReference>
<dbReference type="SUPFAM" id="SSF52743">
    <property type="entry name" value="Subtilisin-like"/>
    <property type="match status" value="1"/>
</dbReference>
<evidence type="ECO:0000256" key="7">
    <source>
        <dbReference type="RuleBase" id="RU003355"/>
    </source>
</evidence>
<dbReference type="EMBL" id="NJET01000034">
    <property type="protein sequence ID" value="PHH64252.1"/>
    <property type="molecule type" value="Genomic_DNA"/>
</dbReference>
<dbReference type="InterPro" id="IPR036852">
    <property type="entry name" value="Peptidase_S8/S53_dom_sf"/>
</dbReference>
<dbReference type="PROSITE" id="PS00138">
    <property type="entry name" value="SUBTILASE_SER"/>
    <property type="match status" value="1"/>
</dbReference>
<dbReference type="InterPro" id="IPR034193">
    <property type="entry name" value="PCSK9_ProteinaseK-like"/>
</dbReference>
<dbReference type="PROSITE" id="PS51892">
    <property type="entry name" value="SUBTILASE"/>
    <property type="match status" value="1"/>
</dbReference>
<evidence type="ECO:0000259" key="10">
    <source>
        <dbReference type="Pfam" id="PF05922"/>
    </source>
</evidence>
<feature type="domain" description="Inhibitor I9" evidence="10">
    <location>
        <begin position="18"/>
        <end position="98"/>
    </location>
</feature>
<feature type="domain" description="Peptidase S8/S53" evidence="9">
    <location>
        <begin position="172"/>
        <end position="414"/>
    </location>
</feature>
<keyword evidence="5 6" id="KW-0720">Serine protease</keyword>
<feature type="active site" description="Charge relay system" evidence="6">
    <location>
        <position position="214"/>
    </location>
</feature>
<dbReference type="PROSITE" id="PS00137">
    <property type="entry name" value="SUBTILASE_HIS"/>
    <property type="match status" value="1"/>
</dbReference>
<evidence type="ECO:0000256" key="6">
    <source>
        <dbReference type="PROSITE-ProRule" id="PRU01240"/>
    </source>
</evidence>
<dbReference type="Pfam" id="PF00082">
    <property type="entry name" value="Peptidase_S8"/>
    <property type="match status" value="1"/>
</dbReference>
<dbReference type="InterPro" id="IPR015500">
    <property type="entry name" value="Peptidase_S8_subtilisin-rel"/>
</dbReference>
<dbReference type="InterPro" id="IPR050131">
    <property type="entry name" value="Peptidase_S8_subtilisin-like"/>
</dbReference>
<reference evidence="11 12" key="1">
    <citation type="submission" date="2017-06" db="EMBL/GenBank/DDBJ databases">
        <title>Ant-infecting Ophiocordyceps genomes reveal a high diversity of potential behavioral manipulation genes and a possible major role for enterotoxins.</title>
        <authorList>
            <person name="De Bekker C."/>
            <person name="Evans H.C."/>
            <person name="Brachmann A."/>
            <person name="Hughes D.P."/>
        </authorList>
    </citation>
    <scope>NUCLEOTIDE SEQUENCE [LARGE SCALE GENOMIC DNA]</scope>
    <source>
        <strain evidence="11 12">Map64</strain>
    </source>
</reference>
<evidence type="ECO:0000256" key="1">
    <source>
        <dbReference type="ARBA" id="ARBA00011073"/>
    </source>
</evidence>
<keyword evidence="2 6" id="KW-0645">Protease</keyword>
<dbReference type="GO" id="GO:0006508">
    <property type="term" value="P:proteolysis"/>
    <property type="evidence" value="ECO:0007669"/>
    <property type="project" value="UniProtKB-KW"/>
</dbReference>
<dbReference type="CDD" id="cd04077">
    <property type="entry name" value="Peptidases_S8_PCSK9_ProteinaseK_like"/>
    <property type="match status" value="1"/>
</dbReference>
<sequence length="444" mass="47945">MANQPPLPDDAPQPMARHIIVLKSGLKGHHLGRHLKRLKRIYQEGGSQNTSHVEISHSYFGGASGFHGYAGRFSALALEDIRRHPQVELVQEDTPVQIPRHTTKRSPSALPDKRLLNMVTQYKSSKTSTRQLLAPWNLHAISHRSPLPKLTPGCFWTYLYDSRAGDKTFAYVIDSGVRVTHVQFQGRAMHGCTINKGQAGCSNNPSDNQDLNGHGTHVAGIIAARTYGVAKQATVIAVKVFDEAGRATRSDTIEGFLWAVNDILVKNRVGAAVINISWGKSVQGSDALGAAIDRAYEKLGILTIVSAGNNAKPALDYSPACASQAITVAGVSKHWSMYKKSNFGCGVDIFAPATNIISLSNRHDSGLVTRTGTSMAAPHVAGLVLTAMSVHGKTEAAAIKHYLYQTATRDRITGDLQGVENRLANNNDAKQTSSHESGCLNIHN</sequence>
<dbReference type="InterPro" id="IPR000209">
    <property type="entry name" value="Peptidase_S8/S53_dom"/>
</dbReference>
<evidence type="ECO:0000313" key="12">
    <source>
        <dbReference type="Proteomes" id="UP000226192"/>
    </source>
</evidence>
<dbReference type="PROSITE" id="PS00136">
    <property type="entry name" value="SUBTILASE_ASP"/>
    <property type="match status" value="1"/>
</dbReference>
<dbReference type="Gene3D" id="3.40.50.200">
    <property type="entry name" value="Peptidase S8/S53 domain"/>
    <property type="match status" value="1"/>
</dbReference>
<feature type="compositionally biased region" description="Polar residues" evidence="8">
    <location>
        <begin position="424"/>
        <end position="436"/>
    </location>
</feature>
<keyword evidence="12" id="KW-1185">Reference proteome</keyword>
<dbReference type="PANTHER" id="PTHR43806">
    <property type="entry name" value="PEPTIDASE S8"/>
    <property type="match status" value="1"/>
</dbReference>
<dbReference type="AlphaFoldDB" id="A0A2C5YAG6"/>
<dbReference type="Proteomes" id="UP000226192">
    <property type="component" value="Unassembled WGS sequence"/>
</dbReference>
<evidence type="ECO:0000256" key="5">
    <source>
        <dbReference type="ARBA" id="ARBA00022825"/>
    </source>
</evidence>
<feature type="active site" description="Charge relay system" evidence="6">
    <location>
        <position position="174"/>
    </location>
</feature>
<feature type="active site" description="Charge relay system" evidence="6">
    <location>
        <position position="374"/>
    </location>
</feature>
<evidence type="ECO:0008006" key="13">
    <source>
        <dbReference type="Google" id="ProtNLM"/>
    </source>
</evidence>